<dbReference type="AlphaFoldDB" id="A0AAQ1P4R4"/>
<organism evidence="1 2">
    <name type="scientific">Pseudomonas inefficax</name>
    <dbReference type="NCBI Taxonomy" id="2078786"/>
    <lineage>
        <taxon>Bacteria</taxon>
        <taxon>Pseudomonadati</taxon>
        <taxon>Pseudomonadota</taxon>
        <taxon>Gammaproteobacteria</taxon>
        <taxon>Pseudomonadales</taxon>
        <taxon>Pseudomonadaceae</taxon>
        <taxon>Pseudomonas</taxon>
    </lineage>
</organism>
<keyword evidence="2" id="KW-1185">Reference proteome</keyword>
<proteinExistence type="predicted"/>
<accession>A0AAQ1P4R4</accession>
<gene>
    <name evidence="1" type="ORF">JV551A3_V1_700143</name>
</gene>
<evidence type="ECO:0000313" key="2">
    <source>
        <dbReference type="Proteomes" id="UP000294335"/>
    </source>
</evidence>
<comment type="caution">
    <text evidence="1">The sequence shown here is derived from an EMBL/GenBank/DDBJ whole genome shotgun (WGS) entry which is preliminary data.</text>
</comment>
<sequence length="55" mass="5854">MPGSGHPQADGQGMKMGKKLGVFAMRGVAPVRSSAARAALRSTRLLLHLFRANYS</sequence>
<name>A0AAQ1P4R4_9PSED</name>
<dbReference type="Proteomes" id="UP000294335">
    <property type="component" value="Unassembled WGS sequence"/>
</dbReference>
<protein>
    <submittedName>
        <fullName evidence="1">Uncharacterized protein</fullName>
    </submittedName>
</protein>
<evidence type="ECO:0000313" key="1">
    <source>
        <dbReference type="EMBL" id="SPO59871.1"/>
    </source>
</evidence>
<reference evidence="1 2" key="1">
    <citation type="submission" date="2018-02" db="EMBL/GenBank/DDBJ databases">
        <authorList>
            <person name="Dubost A."/>
        </authorList>
    </citation>
    <scope>NUCLEOTIDE SEQUENCE [LARGE SCALE GENOMIC DNA]</scope>
    <source>
        <strain evidence="2">JV551A3</strain>
    </source>
</reference>
<dbReference type="EMBL" id="OPYN01000070">
    <property type="protein sequence ID" value="SPO59871.1"/>
    <property type="molecule type" value="Genomic_DNA"/>
</dbReference>